<sequence>MRQPGGNKGQTLIEVIVVVALFFLLVTGTVMLSGRYFNGLLYAQELAAVQIYVDQTYAIIDSMAQEDWTNMAVGQYGLIYSGGIWSFGGSSDIIKSKYTRQVSVAAVQRDDNCQVVFSGGIEDPDTKMIAVQFAWNGVTGNKNESFSRYLTHWQAPERTCVEAQAGNLVLNIDNSSIDATRKSIVGTVLSNEGVISITIDKMIITWTEPGNMVFIKIDGTNYWHATSGVGLPIGSQPSGTEIDIVDFVLEPGLSYDIDNIRFDSKVDGSEVTITAVMGDGSTKTEVTTPPFIP</sequence>
<feature type="transmembrane region" description="Helical" evidence="1">
    <location>
        <begin position="12"/>
        <end position="32"/>
    </location>
</feature>
<keyword evidence="1" id="KW-0472">Membrane</keyword>
<accession>A0A2H0V4W8</accession>
<name>A0A2H0V4W8_9BACT</name>
<keyword evidence="1" id="KW-1133">Transmembrane helix</keyword>
<evidence type="ECO:0000313" key="2">
    <source>
        <dbReference type="EMBL" id="PIR94137.1"/>
    </source>
</evidence>
<dbReference type="EMBL" id="PFAP01000017">
    <property type="protein sequence ID" value="PIR94137.1"/>
    <property type="molecule type" value="Genomic_DNA"/>
</dbReference>
<comment type="caution">
    <text evidence="2">The sequence shown here is derived from an EMBL/GenBank/DDBJ whole genome shotgun (WGS) entry which is preliminary data.</text>
</comment>
<evidence type="ECO:0000256" key="1">
    <source>
        <dbReference type="SAM" id="Phobius"/>
    </source>
</evidence>
<dbReference type="AlphaFoldDB" id="A0A2H0V4W8"/>
<organism evidence="2 3">
    <name type="scientific">Candidatus Falkowbacteria bacterium CG10_big_fil_rev_8_21_14_0_10_39_11</name>
    <dbReference type="NCBI Taxonomy" id="1974565"/>
    <lineage>
        <taxon>Bacteria</taxon>
        <taxon>Candidatus Falkowiibacteriota</taxon>
    </lineage>
</organism>
<evidence type="ECO:0000313" key="3">
    <source>
        <dbReference type="Proteomes" id="UP000229901"/>
    </source>
</evidence>
<keyword evidence="1" id="KW-0812">Transmembrane</keyword>
<reference evidence="3" key="1">
    <citation type="submission" date="2017-09" db="EMBL/GenBank/DDBJ databases">
        <title>Depth-based differentiation of microbial function through sediment-hosted aquifers and enrichment of novel symbionts in the deep terrestrial subsurface.</title>
        <authorList>
            <person name="Probst A.J."/>
            <person name="Ladd B."/>
            <person name="Jarett J.K."/>
            <person name="Geller-Mcgrath D.E."/>
            <person name="Sieber C.M.K."/>
            <person name="Emerson J.B."/>
            <person name="Anantharaman K."/>
            <person name="Thomas B.C."/>
            <person name="Malmstrom R."/>
            <person name="Stieglmeier M."/>
            <person name="Klingl A."/>
            <person name="Woyke T."/>
            <person name="Ryan C.M."/>
            <person name="Banfield J.F."/>
        </authorList>
    </citation>
    <scope>NUCLEOTIDE SEQUENCE [LARGE SCALE GENOMIC DNA]</scope>
</reference>
<protein>
    <submittedName>
        <fullName evidence="2">Uncharacterized protein</fullName>
    </submittedName>
</protein>
<gene>
    <name evidence="2" type="ORF">COT97_02840</name>
</gene>
<proteinExistence type="predicted"/>
<dbReference type="Proteomes" id="UP000229901">
    <property type="component" value="Unassembled WGS sequence"/>
</dbReference>